<evidence type="ECO:0000256" key="5">
    <source>
        <dbReference type="SAM" id="Phobius"/>
    </source>
</evidence>
<dbReference type="Pfam" id="PF01111">
    <property type="entry name" value="CKS"/>
    <property type="match status" value="1"/>
</dbReference>
<evidence type="ECO:0000256" key="3">
    <source>
        <dbReference type="ARBA" id="ARBA00023306"/>
    </source>
</evidence>
<sequence>MFTTYLCTVSRSTCTPPNSSGTCPEGHQHRSTNFLRPSKHSINNPPIPAVIRSFTDSKLHVVAKSLGFLCHVHIRISRSIPTFYTRPRYLTESERDRLEEFINDIHYSARYSDDHYEYRHVMLPKAMLKAIPKDYFDPDTGCLKILHEEEWRGLGITQVFFGMATLRDSRPRATHFAVQAGEGLRTVSNAKDGKWTASEARVRYKIRKRHASAECTKARHTRTGDSWHYIRCAGHEADGIHAYRTFTLIMTSSSYNIMSLIALFSQNALRYEPGPFIQHVASTGSLYITMASPLPLKPLCTGLTASFLLNLPFGHIRSHYTDKFTVPWFLAIHAPVPLVVMIRKKLMSEVAVKRLGGRWVVLGMSLAAGVGGQLIGGKFGVRKNANHPAVCGNYGMFGGIHVGERHPRWRHVIDYGRMIIWNNTWRSDPLFSSVYIGTPRSSVYQARSSPYSTCSGFIASSDHLGARDWPYDSARYHYTAVSRPCLALRREQAVHFFCSAQYRAERRYEHHSPSPPHSERHQHL</sequence>
<accession>A0A0E9NS40</accession>
<keyword evidence="2 4" id="KW-0132">Cell division</keyword>
<reference evidence="6 7" key="3">
    <citation type="journal article" date="2015" name="Genome Announc.">
        <title>Draft Genome Sequence of the Archiascomycetous Yeast Saitoella complicata.</title>
        <authorList>
            <person name="Yamauchi K."/>
            <person name="Kondo S."/>
            <person name="Hamamoto M."/>
            <person name="Takahashi Y."/>
            <person name="Ogura Y."/>
            <person name="Hayashi T."/>
            <person name="Nishida H."/>
        </authorList>
    </citation>
    <scope>NUCLEOTIDE SEQUENCE [LARGE SCALE GENOMIC DNA]</scope>
    <source>
        <strain evidence="6 7">NRRL Y-17804</strain>
    </source>
</reference>
<dbReference type="Proteomes" id="UP000033140">
    <property type="component" value="Unassembled WGS sequence"/>
</dbReference>
<reference evidence="6 7" key="2">
    <citation type="journal article" date="2014" name="J. Gen. Appl. Microbiol.">
        <title>The early diverging ascomycetous budding yeast Saitoella complicata has three histone deacetylases belonging to the Clr6, Hos2, and Rpd3 lineages.</title>
        <authorList>
            <person name="Nishida H."/>
            <person name="Matsumoto T."/>
            <person name="Kondo S."/>
            <person name="Hamamoto M."/>
            <person name="Yoshikawa H."/>
        </authorList>
    </citation>
    <scope>NUCLEOTIDE SEQUENCE [LARGE SCALE GENOMIC DNA]</scope>
    <source>
        <strain evidence="6 7">NRRL Y-17804</strain>
    </source>
</reference>
<dbReference type="EMBL" id="BACD03000075">
    <property type="protein sequence ID" value="GAO52583.1"/>
    <property type="molecule type" value="Genomic_DNA"/>
</dbReference>
<keyword evidence="3 4" id="KW-0131">Cell cycle</keyword>
<evidence type="ECO:0000256" key="1">
    <source>
        <dbReference type="ARBA" id="ARBA00007782"/>
    </source>
</evidence>
<dbReference type="GO" id="GO:0016538">
    <property type="term" value="F:cyclin-dependent protein serine/threonine kinase regulator activity"/>
    <property type="evidence" value="ECO:0007669"/>
    <property type="project" value="InterPro"/>
</dbReference>
<keyword evidence="5" id="KW-1133">Transmembrane helix</keyword>
<dbReference type="PROSITE" id="PS00944">
    <property type="entry name" value="CKS_1"/>
    <property type="match status" value="1"/>
</dbReference>
<keyword evidence="5" id="KW-0812">Transmembrane</keyword>
<keyword evidence="7" id="KW-1185">Reference proteome</keyword>
<dbReference type="AlphaFoldDB" id="A0A0E9NS40"/>
<evidence type="ECO:0000256" key="2">
    <source>
        <dbReference type="ARBA" id="ARBA00022618"/>
    </source>
</evidence>
<evidence type="ECO:0000256" key="4">
    <source>
        <dbReference type="RuleBase" id="RU311113"/>
    </source>
</evidence>
<dbReference type="PRINTS" id="PR00296">
    <property type="entry name" value="CYCLINKINASE"/>
</dbReference>
<dbReference type="STRING" id="698492.A0A0E9NS40"/>
<dbReference type="PANTHER" id="PTHR23415">
    <property type="entry name" value="CYCLIN-DEPENDENT KINASES REGULATORY SUBUNIT/60S RIBOSOME SUBUNIT BIOGENESIS PROTEIN NIP7"/>
    <property type="match status" value="1"/>
</dbReference>
<gene>
    <name evidence="6" type="ORF">G7K_6656-t1</name>
</gene>
<dbReference type="InterPro" id="IPR000789">
    <property type="entry name" value="Cyclin-dep_kinase_reg-sub"/>
</dbReference>
<keyword evidence="5" id="KW-0472">Membrane</keyword>
<feature type="transmembrane region" description="Helical" evidence="5">
    <location>
        <begin position="355"/>
        <end position="376"/>
    </location>
</feature>
<evidence type="ECO:0000313" key="7">
    <source>
        <dbReference type="Proteomes" id="UP000033140"/>
    </source>
</evidence>
<reference evidence="6 7" key="1">
    <citation type="journal article" date="2011" name="J. Gen. Appl. Microbiol.">
        <title>Draft genome sequencing of the enigmatic yeast Saitoella complicata.</title>
        <authorList>
            <person name="Nishida H."/>
            <person name="Hamamoto M."/>
            <person name="Sugiyama J."/>
        </authorList>
    </citation>
    <scope>NUCLEOTIDE SEQUENCE [LARGE SCALE GENOMIC DNA]</scope>
    <source>
        <strain evidence="6 7">NRRL Y-17804</strain>
    </source>
</reference>
<comment type="caution">
    <text evidence="6">The sequence shown here is derived from an EMBL/GenBank/DDBJ whole genome shotgun (WGS) entry which is preliminary data.</text>
</comment>
<organism evidence="6 7">
    <name type="scientific">Saitoella complicata (strain BCRC 22490 / CBS 7301 / JCM 7358 / NBRC 10748 / NRRL Y-17804)</name>
    <dbReference type="NCBI Taxonomy" id="698492"/>
    <lineage>
        <taxon>Eukaryota</taxon>
        <taxon>Fungi</taxon>
        <taxon>Dikarya</taxon>
        <taxon>Ascomycota</taxon>
        <taxon>Taphrinomycotina</taxon>
        <taxon>Taphrinomycotina incertae sedis</taxon>
        <taxon>Saitoella</taxon>
    </lineage>
</organism>
<dbReference type="InterPro" id="IPR036858">
    <property type="entry name" value="Cyclin-dep_kinase_reg-sub_sf"/>
</dbReference>
<evidence type="ECO:0000313" key="6">
    <source>
        <dbReference type="EMBL" id="GAO52583.1"/>
    </source>
</evidence>
<dbReference type="SUPFAM" id="SSF55637">
    <property type="entry name" value="Cell cycle regulatory proteins"/>
    <property type="match status" value="1"/>
</dbReference>
<comment type="function">
    <text evidence="4">Binds to the catalytic subunit of the cyclin dependent kinases and is essential for their biological function.</text>
</comment>
<dbReference type="SMART" id="SM01084">
    <property type="entry name" value="CKS"/>
    <property type="match status" value="1"/>
</dbReference>
<dbReference type="GO" id="GO:0051301">
    <property type="term" value="P:cell division"/>
    <property type="evidence" value="ECO:0007669"/>
    <property type="project" value="UniProtKB-UniRule"/>
</dbReference>
<protein>
    <recommendedName>
        <fullName evidence="4">Cyclin-dependent kinases regulatory subunit</fullName>
    </recommendedName>
</protein>
<feature type="transmembrane region" description="Helical" evidence="5">
    <location>
        <begin position="326"/>
        <end position="343"/>
    </location>
</feature>
<name>A0A0E9NS40_SAICN</name>
<proteinExistence type="inferred from homology"/>
<dbReference type="Gene3D" id="3.30.170.10">
    <property type="entry name" value="Cyclin-dependent kinase, regulatory subunit"/>
    <property type="match status" value="1"/>
</dbReference>
<comment type="similarity">
    <text evidence="1 4">Belongs to the CKS family.</text>
</comment>